<proteinExistence type="inferred from homology"/>
<name>A0A6S7D3N4_9BURK</name>
<keyword evidence="2" id="KW-1133">Transmembrane helix</keyword>
<dbReference type="GO" id="GO:1990281">
    <property type="term" value="C:efflux pump complex"/>
    <property type="evidence" value="ECO:0007669"/>
    <property type="project" value="TreeGrafter"/>
</dbReference>
<dbReference type="SUPFAM" id="SSF111369">
    <property type="entry name" value="HlyD-like secretion proteins"/>
    <property type="match status" value="1"/>
</dbReference>
<dbReference type="Gene3D" id="2.40.50.100">
    <property type="match status" value="1"/>
</dbReference>
<dbReference type="Gene3D" id="2.40.30.170">
    <property type="match status" value="1"/>
</dbReference>
<dbReference type="RefSeq" id="WP_175106344.1">
    <property type="nucleotide sequence ID" value="NZ_CADIKM010000020.1"/>
</dbReference>
<dbReference type="NCBIfam" id="TIGR01730">
    <property type="entry name" value="RND_mfp"/>
    <property type="match status" value="1"/>
</dbReference>
<dbReference type="InterPro" id="IPR058792">
    <property type="entry name" value="Beta-barrel_RND_2"/>
</dbReference>
<dbReference type="Gene3D" id="2.40.420.20">
    <property type="match status" value="1"/>
</dbReference>
<evidence type="ECO:0000259" key="5">
    <source>
        <dbReference type="Pfam" id="PF25954"/>
    </source>
</evidence>
<dbReference type="PANTHER" id="PTHR30469:SF37">
    <property type="entry name" value="RAGD PROTEIN"/>
    <property type="match status" value="1"/>
</dbReference>
<keyword evidence="2" id="KW-0812">Transmembrane</keyword>
<dbReference type="Pfam" id="PF25917">
    <property type="entry name" value="BSH_RND"/>
    <property type="match status" value="1"/>
</dbReference>
<feature type="transmembrane region" description="Helical" evidence="2">
    <location>
        <begin position="25"/>
        <end position="45"/>
    </location>
</feature>
<evidence type="ECO:0000259" key="4">
    <source>
        <dbReference type="Pfam" id="PF25917"/>
    </source>
</evidence>
<comment type="similarity">
    <text evidence="1">Belongs to the membrane fusion protein (MFP) (TC 8.A.1) family.</text>
</comment>
<dbReference type="InterPro" id="IPR006143">
    <property type="entry name" value="RND_pump_MFP"/>
</dbReference>
<organism evidence="6 7">
    <name type="scientific">Pararobbsia alpina</name>
    <dbReference type="NCBI Taxonomy" id="621374"/>
    <lineage>
        <taxon>Bacteria</taxon>
        <taxon>Pseudomonadati</taxon>
        <taxon>Pseudomonadota</taxon>
        <taxon>Betaproteobacteria</taxon>
        <taxon>Burkholderiales</taxon>
        <taxon>Burkholderiaceae</taxon>
        <taxon>Pararobbsia</taxon>
    </lineage>
</organism>
<evidence type="ECO:0000259" key="3">
    <source>
        <dbReference type="Pfam" id="PF25876"/>
    </source>
</evidence>
<evidence type="ECO:0000313" key="7">
    <source>
        <dbReference type="Proteomes" id="UP000494115"/>
    </source>
</evidence>
<dbReference type="Pfam" id="PF25954">
    <property type="entry name" value="Beta-barrel_RND_2"/>
    <property type="match status" value="1"/>
</dbReference>
<evidence type="ECO:0000313" key="6">
    <source>
        <dbReference type="EMBL" id="CAB3795099.1"/>
    </source>
</evidence>
<keyword evidence="7" id="KW-1185">Reference proteome</keyword>
<dbReference type="PANTHER" id="PTHR30469">
    <property type="entry name" value="MULTIDRUG RESISTANCE PROTEIN MDTA"/>
    <property type="match status" value="1"/>
</dbReference>
<dbReference type="AlphaFoldDB" id="A0A6S7D3N4"/>
<protein>
    <submittedName>
        <fullName evidence="6">Multidrug resistance protein MdtA</fullName>
    </submittedName>
</protein>
<dbReference type="InterPro" id="IPR058624">
    <property type="entry name" value="MdtA-like_HH"/>
</dbReference>
<evidence type="ECO:0000256" key="2">
    <source>
        <dbReference type="SAM" id="Phobius"/>
    </source>
</evidence>
<feature type="domain" description="CusB-like beta-barrel" evidence="5">
    <location>
        <begin position="242"/>
        <end position="313"/>
    </location>
</feature>
<dbReference type="EMBL" id="CADIKM010000020">
    <property type="protein sequence ID" value="CAB3795099.1"/>
    <property type="molecule type" value="Genomic_DNA"/>
</dbReference>
<dbReference type="GO" id="GO:0015562">
    <property type="term" value="F:efflux transmembrane transporter activity"/>
    <property type="evidence" value="ECO:0007669"/>
    <property type="project" value="TreeGrafter"/>
</dbReference>
<keyword evidence="2" id="KW-0472">Membrane</keyword>
<feature type="domain" description="Multidrug resistance protein MdtA-like alpha-helical hairpin" evidence="3">
    <location>
        <begin position="127"/>
        <end position="183"/>
    </location>
</feature>
<dbReference type="Gene3D" id="1.10.287.470">
    <property type="entry name" value="Helix hairpin bin"/>
    <property type="match status" value="1"/>
</dbReference>
<evidence type="ECO:0000256" key="1">
    <source>
        <dbReference type="ARBA" id="ARBA00009477"/>
    </source>
</evidence>
<dbReference type="InterPro" id="IPR058625">
    <property type="entry name" value="MdtA-like_BSH"/>
</dbReference>
<feature type="domain" description="Multidrug resistance protein MdtA-like barrel-sandwich hybrid" evidence="4">
    <location>
        <begin position="91"/>
        <end position="223"/>
    </location>
</feature>
<dbReference type="Proteomes" id="UP000494115">
    <property type="component" value="Unassembled WGS sequence"/>
</dbReference>
<gene>
    <name evidence="6" type="primary">mdtA_6</name>
    <name evidence="6" type="ORF">LMG28138_03815</name>
</gene>
<sequence>MSDPRNDSMPEATAARGNRKGRRRIALTVVAVVVLAMVVGIWPRLRARTALQAQTAALAVPTVQVTKPEPAPPTTELILPADIQAAQQTPIYARTNGYLKSWYVDIGARVKSGQLLATIDAPEVDDQLKQARADVMQARANARIAHVTAQRWQQLLQMNSVSHQETDMKVADDEARQASLASMESNVARLSHMQSYEKVYAPFDGVITARNVDVGALIEAGSAGGPSRELFDIARTNLLRVYVDVPQSYSDVTVNGTPAQLALPQFPGRTFSGAVVRNTGAINATTRTLRIEVDIPNAGGTVLPGSYGQVHLTLPTPHPGFSLPANALLYRPEGVQVATVDPQGKVALKTIGPGRDFGSRIEVLTGLAANDAVILNPADSIVGGESVRVQGTSTGSGAHP</sequence>
<reference evidence="6 7" key="1">
    <citation type="submission" date="2020-04" db="EMBL/GenBank/DDBJ databases">
        <authorList>
            <person name="De Canck E."/>
        </authorList>
    </citation>
    <scope>NUCLEOTIDE SEQUENCE [LARGE SCALE GENOMIC DNA]</scope>
    <source>
        <strain evidence="6 7">LMG 28138</strain>
    </source>
</reference>
<dbReference type="Pfam" id="PF25876">
    <property type="entry name" value="HH_MFP_RND"/>
    <property type="match status" value="1"/>
</dbReference>
<accession>A0A6S7D3N4</accession>